<name>A0A8H3IGN9_9LECA</name>
<comment type="caution">
    <text evidence="7">The sequence shown here is derived from an EMBL/GenBank/DDBJ whole genome shotgun (WGS) entry which is preliminary data.</text>
</comment>
<evidence type="ECO:0000313" key="7">
    <source>
        <dbReference type="EMBL" id="CAF9920140.1"/>
    </source>
</evidence>
<feature type="domain" description="Beta-Casp" evidence="6">
    <location>
        <begin position="285"/>
        <end position="453"/>
    </location>
</feature>
<comment type="subcellular location">
    <subcellularLocation>
        <location evidence="1 4">Nucleus</location>
    </subcellularLocation>
</comment>
<feature type="compositionally biased region" description="Basic and acidic residues" evidence="5">
    <location>
        <begin position="625"/>
        <end position="648"/>
    </location>
</feature>
<evidence type="ECO:0000313" key="8">
    <source>
        <dbReference type="Proteomes" id="UP000664521"/>
    </source>
</evidence>
<sequence length="1010" mass="110486">MFNFTPLLGAQSSSEASQSLLELEGGIKVLIDVGWDSNFDLAELKKLERHVPSLSIILLTHATPAHIAAYAHCCRHIPQFLHIPTYATTPVISLGRTLLQDIYSATPLASTIVPRESLLDASYSYQSSGFDASLKILLQPPTPEEIAQYFARIHPLKYSQAHQPLPSPFSPSLNGLTITAYNAGHTLGGTIWHLQHGMESIVYAVDWNQGRENVLGGAAWLGGSGAEVIEQLRKPTAMVCSTKGAEKSPLAGGRKKRDDLLIDMIRSAAAKGGTVLIPTDSSSRVLELAYVLEHAWRQAWRKDNRENDNDAALRNAKLYLATRNAGATMTYARSMLEWMDENVVREFENESSNISSQQHKRTSSKQIHDDDRSNGAKPSGPFDFQYLKIVERKSRVEKLLAAKGAQIILASDSSLDWGFSNEVLHRIASDPSNLIILTKEYGSGEAGGIGATLWNWYQERRDGIAMEKGLDGQNLDQVHTGGRELSFQTAQRTPLEGKELLMYQQYLATQRRLQNTVPSGGAQSLETAADALDESSSTSSSSSEDSDPERQGKALNTSAVVAHFNRNKLGATKEILGVNVLLRQRGVYDYDVRGKKGREQMFPFLSKRRRADDFGDLINPDDYLRAEERDDVDGQHVKDSEPGKEARLGQKRKWQDSGLQNGTGRRLSNGSNKRRQVVRDPRSRPATHETNGDTRDDGRKSSDDESLSSDSEPDIDQQEAAVPSRLDISIQSVPTHLRLAFVDYSGIHDQRSLSMLLPIIQPKKLILVGGSSSETSSLADDYRQKLGLQSTPNNTASNFVYTPAVGETVNASVDTNAWTVKLSEALVRRFNWQDVKGMGVVTLVGHLAATTIDEGISQPEPSAKKRQKLLKRDSSGDAAAAAAVSFSPPPSPTLKMAKPQEVTPLLDVLPTSMAAATRSVAQPLHVGDLRLADLRKMLQSAGHTAEFRGEGTLLIDGMVAVRKSGTGRIEVEGGGLGFPDSRTVVTRMREGTFLAVRRRIYEGLAVIAGG</sequence>
<dbReference type="InterPro" id="IPR011108">
    <property type="entry name" value="RMMBL"/>
</dbReference>
<dbReference type="GO" id="GO:0003723">
    <property type="term" value="F:RNA binding"/>
    <property type="evidence" value="ECO:0007669"/>
    <property type="project" value="UniProtKB-KW"/>
</dbReference>
<proteinExistence type="inferred from homology"/>
<evidence type="ECO:0000256" key="3">
    <source>
        <dbReference type="ARBA" id="ARBA00023242"/>
    </source>
</evidence>
<evidence type="ECO:0000256" key="1">
    <source>
        <dbReference type="ARBA" id="ARBA00004123"/>
    </source>
</evidence>
<dbReference type="SMART" id="SM01027">
    <property type="entry name" value="Beta-Casp"/>
    <property type="match status" value="1"/>
</dbReference>
<evidence type="ECO:0000256" key="5">
    <source>
        <dbReference type="SAM" id="MobiDB-lite"/>
    </source>
</evidence>
<dbReference type="PANTHER" id="PTHR45922:SF1">
    <property type="entry name" value="CLEAVAGE AND POLYADENYLATION SPECIFICITY FACTOR SUBUNIT 2"/>
    <property type="match status" value="1"/>
</dbReference>
<dbReference type="EMBL" id="CAJPDS010000025">
    <property type="protein sequence ID" value="CAF9920140.1"/>
    <property type="molecule type" value="Genomic_DNA"/>
</dbReference>
<dbReference type="AlphaFoldDB" id="A0A8H3IGN9"/>
<dbReference type="InterPro" id="IPR027075">
    <property type="entry name" value="CPSF2"/>
</dbReference>
<feature type="compositionally biased region" description="Polar residues" evidence="5">
    <location>
        <begin position="657"/>
        <end position="671"/>
    </location>
</feature>
<dbReference type="Pfam" id="PF16661">
    <property type="entry name" value="Lactamase_B_6"/>
    <property type="match status" value="1"/>
</dbReference>
<dbReference type="InterPro" id="IPR025069">
    <property type="entry name" value="Cpsf2_C"/>
</dbReference>
<gene>
    <name evidence="7" type="ORF">HETSPECPRED_004173</name>
</gene>
<dbReference type="InterPro" id="IPR022712">
    <property type="entry name" value="Beta_Casp"/>
</dbReference>
<feature type="region of interest" description="Disordered" evidence="5">
    <location>
        <begin position="349"/>
        <end position="379"/>
    </location>
</feature>
<accession>A0A8H3IGN9</accession>
<feature type="compositionally biased region" description="Basic and acidic residues" evidence="5">
    <location>
        <begin position="677"/>
        <end position="703"/>
    </location>
</feature>
<reference evidence="7" key="1">
    <citation type="submission" date="2021-03" db="EMBL/GenBank/DDBJ databases">
        <authorList>
            <person name="Tagirdzhanova G."/>
        </authorList>
    </citation>
    <scope>NUCLEOTIDE SEQUENCE</scope>
</reference>
<dbReference type="GO" id="GO:0005847">
    <property type="term" value="C:mRNA cleavage and polyadenylation specificity factor complex"/>
    <property type="evidence" value="ECO:0007669"/>
    <property type="project" value="InterPro"/>
</dbReference>
<dbReference type="OrthoDB" id="64353at2759"/>
<dbReference type="Pfam" id="PF10996">
    <property type="entry name" value="Beta-Casp"/>
    <property type="match status" value="1"/>
</dbReference>
<dbReference type="Proteomes" id="UP000664521">
    <property type="component" value="Unassembled WGS sequence"/>
</dbReference>
<feature type="compositionally biased region" description="Low complexity" evidence="5">
    <location>
        <begin position="529"/>
        <end position="543"/>
    </location>
</feature>
<keyword evidence="2 4" id="KW-0507">mRNA processing</keyword>
<dbReference type="Gene3D" id="3.60.15.10">
    <property type="entry name" value="Ribonuclease Z/Hydroxyacylglutathione hydrolase-like"/>
    <property type="match status" value="1"/>
</dbReference>
<feature type="compositionally biased region" description="Acidic residues" evidence="5">
    <location>
        <begin position="704"/>
        <end position="717"/>
    </location>
</feature>
<feature type="region of interest" description="Disordered" evidence="5">
    <location>
        <begin position="625"/>
        <end position="727"/>
    </location>
</feature>
<dbReference type="Pfam" id="PF13299">
    <property type="entry name" value="CPSF100_C"/>
    <property type="match status" value="1"/>
</dbReference>
<dbReference type="Pfam" id="PF07521">
    <property type="entry name" value="RMMBL"/>
    <property type="match status" value="1"/>
</dbReference>
<evidence type="ECO:0000256" key="4">
    <source>
        <dbReference type="RuleBase" id="RU365006"/>
    </source>
</evidence>
<keyword evidence="3 4" id="KW-0539">Nucleus</keyword>
<dbReference type="SUPFAM" id="SSF56281">
    <property type="entry name" value="Metallo-hydrolase/oxidoreductase"/>
    <property type="match status" value="1"/>
</dbReference>
<comment type="similarity">
    <text evidence="4">Belongs to the metallo-beta-lactamase superfamily. RNA-metabolizing metallo-beta-lactamase-like family. CPSF2/YSH1 subfamily.</text>
</comment>
<dbReference type="PANTHER" id="PTHR45922">
    <property type="entry name" value="CLEAVAGE AND POLYADENYLATION SPECIFICITY FACTOR SUBUNIT 2"/>
    <property type="match status" value="1"/>
</dbReference>
<evidence type="ECO:0000259" key="6">
    <source>
        <dbReference type="SMART" id="SM01027"/>
    </source>
</evidence>
<dbReference type="GO" id="GO:0006397">
    <property type="term" value="P:mRNA processing"/>
    <property type="evidence" value="ECO:0007669"/>
    <property type="project" value="UniProtKB-KW"/>
</dbReference>
<evidence type="ECO:0000256" key="2">
    <source>
        <dbReference type="ARBA" id="ARBA00022664"/>
    </source>
</evidence>
<protein>
    <recommendedName>
        <fullName evidence="4">Cleavage and polyadenylation specificity factor subunit 2</fullName>
    </recommendedName>
    <alternativeName>
        <fullName evidence="4">Cleavage and polyadenylation specificity factor 100 kDa subunit</fullName>
    </alternativeName>
</protein>
<keyword evidence="4" id="KW-0694">RNA-binding</keyword>
<dbReference type="InterPro" id="IPR036866">
    <property type="entry name" value="RibonucZ/Hydroxyglut_hydro"/>
</dbReference>
<organism evidence="7 8">
    <name type="scientific">Heterodermia speciosa</name>
    <dbReference type="NCBI Taxonomy" id="116794"/>
    <lineage>
        <taxon>Eukaryota</taxon>
        <taxon>Fungi</taxon>
        <taxon>Dikarya</taxon>
        <taxon>Ascomycota</taxon>
        <taxon>Pezizomycotina</taxon>
        <taxon>Lecanoromycetes</taxon>
        <taxon>OSLEUM clade</taxon>
        <taxon>Lecanoromycetidae</taxon>
        <taxon>Caliciales</taxon>
        <taxon>Physciaceae</taxon>
        <taxon>Heterodermia</taxon>
    </lineage>
</organism>
<feature type="region of interest" description="Disordered" evidence="5">
    <location>
        <begin position="529"/>
        <end position="557"/>
    </location>
</feature>
<keyword evidence="8" id="KW-1185">Reference proteome</keyword>
<dbReference type="InterPro" id="IPR001279">
    <property type="entry name" value="Metallo-B-lactamas"/>
</dbReference>